<protein>
    <submittedName>
        <fullName evidence="2">Uncharacterized protein</fullName>
    </submittedName>
</protein>
<dbReference type="RefSeq" id="YP_010738296.1">
    <property type="nucleotide sequence ID" value="NC_073025.1"/>
</dbReference>
<name>A0A6M3TCI5_9CAUD</name>
<organism evidence="2 3">
    <name type="scientific">Sphingomonas phage Lucius</name>
    <dbReference type="NCBI Taxonomy" id="2686313"/>
    <lineage>
        <taxon>Viruses</taxon>
        <taxon>Duplodnaviria</taxon>
        <taxon>Heunggongvirae</taxon>
        <taxon>Uroviricota</taxon>
        <taxon>Caudoviricetes</taxon>
        <taxon>Johnpaulvirinae</taxon>
        <taxon>Kharnvirus</taxon>
        <taxon>Kharnvirus lucius</taxon>
    </lineage>
</organism>
<keyword evidence="3" id="KW-1185">Reference proteome</keyword>
<dbReference type="GeneID" id="79585663"/>
<evidence type="ECO:0000313" key="2">
    <source>
        <dbReference type="EMBL" id="QJD54475.1"/>
    </source>
</evidence>
<dbReference type="EMBL" id="MN734438">
    <property type="protein sequence ID" value="QJD54475.1"/>
    <property type="molecule type" value="Genomic_DNA"/>
</dbReference>
<sequence length="105" mass="11562">MFIGIYSKLTGDKNEFYVDYYDATRIVKVAKNEQAEGVVFWFDTGAGVEVYETPTYDAGGLVELIMQARLHPAQFMPSANVGKSAKPEPQPNSVAWAAPGREKDA</sequence>
<accession>A0A6M3TCI5</accession>
<dbReference type="Proteomes" id="UP000502416">
    <property type="component" value="Segment"/>
</dbReference>
<feature type="region of interest" description="Disordered" evidence="1">
    <location>
        <begin position="78"/>
        <end position="105"/>
    </location>
</feature>
<evidence type="ECO:0000256" key="1">
    <source>
        <dbReference type="SAM" id="MobiDB-lite"/>
    </source>
</evidence>
<proteinExistence type="predicted"/>
<reference evidence="2 3" key="1">
    <citation type="submission" date="2019-11" db="EMBL/GenBank/DDBJ databases">
        <authorList>
            <person name="Hylling O."/>
            <person name="Hansen L.H."/>
            <person name="Johansen A."/>
        </authorList>
    </citation>
    <scope>NUCLEOTIDE SEQUENCE [LARGE SCALE GENOMIC DNA]</scope>
</reference>
<dbReference type="KEGG" id="vg:79585663"/>
<evidence type="ECO:0000313" key="3">
    <source>
        <dbReference type="Proteomes" id="UP000502416"/>
    </source>
</evidence>